<protein>
    <submittedName>
        <fullName evidence="2">Uncharacterized protein</fullName>
    </submittedName>
</protein>
<keyword evidence="1" id="KW-0472">Membrane</keyword>
<keyword evidence="1" id="KW-0812">Transmembrane</keyword>
<dbReference type="RefSeq" id="WP_066315398.1">
    <property type="nucleotide sequence ID" value="NZ_LQRT01000024.1"/>
</dbReference>
<organism evidence="2 3">
    <name type="scientific">Aquimarina aggregata</name>
    <dbReference type="NCBI Taxonomy" id="1642818"/>
    <lineage>
        <taxon>Bacteria</taxon>
        <taxon>Pseudomonadati</taxon>
        <taxon>Bacteroidota</taxon>
        <taxon>Flavobacteriia</taxon>
        <taxon>Flavobacteriales</taxon>
        <taxon>Flavobacteriaceae</taxon>
        <taxon>Aquimarina</taxon>
    </lineage>
</organism>
<dbReference type="EMBL" id="LQRT01000024">
    <property type="protein sequence ID" value="KZS39684.1"/>
    <property type="molecule type" value="Genomic_DNA"/>
</dbReference>
<keyword evidence="3" id="KW-1185">Reference proteome</keyword>
<accession>A0A162CN68</accession>
<name>A0A162CN68_9FLAO</name>
<dbReference type="Proteomes" id="UP000076715">
    <property type="component" value="Unassembled WGS sequence"/>
</dbReference>
<evidence type="ECO:0000313" key="3">
    <source>
        <dbReference type="Proteomes" id="UP000076715"/>
    </source>
</evidence>
<keyword evidence="1" id="KW-1133">Transmembrane helix</keyword>
<comment type="caution">
    <text evidence="2">The sequence shown here is derived from an EMBL/GenBank/DDBJ whole genome shotgun (WGS) entry which is preliminary data.</text>
</comment>
<feature type="transmembrane region" description="Helical" evidence="1">
    <location>
        <begin position="6"/>
        <end position="23"/>
    </location>
</feature>
<reference evidence="2 3" key="1">
    <citation type="submission" date="2016-01" db="EMBL/GenBank/DDBJ databases">
        <title>The draft genome sequence of Aquimarina sp. RZW4-3-2.</title>
        <authorList>
            <person name="Wang Y."/>
        </authorList>
    </citation>
    <scope>NUCLEOTIDE SEQUENCE [LARGE SCALE GENOMIC DNA]</scope>
    <source>
        <strain evidence="2 3">RZW4-3-2</strain>
    </source>
</reference>
<sequence>MNVHGLTYMTIMLIFSVSISTYSQKKVTKQHEFKPFKDHSISKKRTKMPIYKPDLNLDKQINLGISTTHEKILMPIYSPFSLALTNPKQRLWHKEMTKKFKQSKK</sequence>
<dbReference type="AlphaFoldDB" id="A0A162CN68"/>
<evidence type="ECO:0000313" key="2">
    <source>
        <dbReference type="EMBL" id="KZS39684.1"/>
    </source>
</evidence>
<gene>
    <name evidence="2" type="ORF">AWE51_08515</name>
</gene>
<proteinExistence type="predicted"/>
<evidence type="ECO:0000256" key="1">
    <source>
        <dbReference type="SAM" id="Phobius"/>
    </source>
</evidence>